<dbReference type="FunFam" id="1.10.630.10:FF:000011">
    <property type="entry name" value="Cytochrome P450 83B1"/>
    <property type="match status" value="2"/>
</dbReference>
<organism evidence="10 11">
    <name type="scientific">Dipteronia dyeriana</name>
    <dbReference type="NCBI Taxonomy" id="168575"/>
    <lineage>
        <taxon>Eukaryota</taxon>
        <taxon>Viridiplantae</taxon>
        <taxon>Streptophyta</taxon>
        <taxon>Embryophyta</taxon>
        <taxon>Tracheophyta</taxon>
        <taxon>Spermatophyta</taxon>
        <taxon>Magnoliopsida</taxon>
        <taxon>eudicotyledons</taxon>
        <taxon>Gunneridae</taxon>
        <taxon>Pentapetalae</taxon>
        <taxon>rosids</taxon>
        <taxon>malvids</taxon>
        <taxon>Sapindales</taxon>
        <taxon>Sapindaceae</taxon>
        <taxon>Hippocastanoideae</taxon>
        <taxon>Acereae</taxon>
        <taxon>Dipteronia</taxon>
    </lineage>
</organism>
<dbReference type="InterPro" id="IPR001128">
    <property type="entry name" value="Cyt_P450"/>
</dbReference>
<feature type="binding site" description="axial binding residue" evidence="8">
    <location>
        <position position="929"/>
    </location>
    <ligand>
        <name>heme</name>
        <dbReference type="ChEBI" id="CHEBI:30413"/>
    </ligand>
    <ligandPart>
        <name>Fe</name>
        <dbReference type="ChEBI" id="CHEBI:18248"/>
    </ligandPart>
</feature>
<dbReference type="SUPFAM" id="SSF48264">
    <property type="entry name" value="Cytochrome P450"/>
    <property type="match status" value="2"/>
</dbReference>
<feature type="transmembrane region" description="Helical" evidence="9">
    <location>
        <begin position="496"/>
        <end position="514"/>
    </location>
</feature>
<evidence type="ECO:0000256" key="6">
    <source>
        <dbReference type="ARBA" id="ARBA00023004"/>
    </source>
</evidence>
<keyword evidence="9" id="KW-0812">Transmembrane</keyword>
<accession>A0AAD9TND4</accession>
<keyword evidence="5" id="KW-0560">Oxidoreductase</keyword>
<dbReference type="EMBL" id="JANJYI010000008">
    <property type="protein sequence ID" value="KAK2638991.1"/>
    <property type="molecule type" value="Genomic_DNA"/>
</dbReference>
<gene>
    <name evidence="10" type="ORF">Ddye_026786</name>
</gene>
<dbReference type="GO" id="GO:0005506">
    <property type="term" value="F:iron ion binding"/>
    <property type="evidence" value="ECO:0007669"/>
    <property type="project" value="InterPro"/>
</dbReference>
<dbReference type="GO" id="GO:0004497">
    <property type="term" value="F:monooxygenase activity"/>
    <property type="evidence" value="ECO:0007669"/>
    <property type="project" value="UniProtKB-KW"/>
</dbReference>
<comment type="cofactor">
    <cofactor evidence="1 8">
        <name>heme</name>
        <dbReference type="ChEBI" id="CHEBI:30413"/>
    </cofactor>
</comment>
<keyword evidence="9" id="KW-0472">Membrane</keyword>
<keyword evidence="11" id="KW-1185">Reference proteome</keyword>
<keyword evidence="4 8" id="KW-0479">Metal-binding</keyword>
<protein>
    <recommendedName>
        <fullName evidence="12">Cytochrome P450</fullName>
    </recommendedName>
</protein>
<evidence type="ECO:0000256" key="9">
    <source>
        <dbReference type="SAM" id="Phobius"/>
    </source>
</evidence>
<reference evidence="10" key="1">
    <citation type="journal article" date="2023" name="Plant J.">
        <title>Genome sequences and population genomics provide insights into the demographic history, inbreeding, and mutation load of two 'living fossil' tree species of Dipteronia.</title>
        <authorList>
            <person name="Feng Y."/>
            <person name="Comes H.P."/>
            <person name="Chen J."/>
            <person name="Zhu S."/>
            <person name="Lu R."/>
            <person name="Zhang X."/>
            <person name="Li P."/>
            <person name="Qiu J."/>
            <person name="Olsen K.M."/>
            <person name="Qiu Y."/>
        </authorList>
    </citation>
    <scope>NUCLEOTIDE SEQUENCE</scope>
    <source>
        <strain evidence="10">KIB01</strain>
    </source>
</reference>
<dbReference type="AlphaFoldDB" id="A0AAD9TND4"/>
<dbReference type="PANTHER" id="PTHR47955">
    <property type="entry name" value="CYTOCHROME P450 FAMILY 71 PROTEIN"/>
    <property type="match status" value="1"/>
</dbReference>
<dbReference type="CDD" id="cd11072">
    <property type="entry name" value="CYP71-like"/>
    <property type="match status" value="2"/>
</dbReference>
<keyword evidence="6 8" id="KW-0408">Iron</keyword>
<evidence type="ECO:0000256" key="5">
    <source>
        <dbReference type="ARBA" id="ARBA00023002"/>
    </source>
</evidence>
<dbReference type="InterPro" id="IPR002401">
    <property type="entry name" value="Cyt_P450_E_grp-I"/>
</dbReference>
<evidence type="ECO:0000256" key="8">
    <source>
        <dbReference type="PIRSR" id="PIRSR602401-1"/>
    </source>
</evidence>
<keyword evidence="9" id="KW-1133">Transmembrane helix</keyword>
<evidence type="ECO:0000256" key="7">
    <source>
        <dbReference type="ARBA" id="ARBA00023033"/>
    </source>
</evidence>
<dbReference type="PRINTS" id="PR00463">
    <property type="entry name" value="EP450I"/>
</dbReference>
<dbReference type="InterPro" id="IPR036396">
    <property type="entry name" value="Cyt_P450_sf"/>
</dbReference>
<keyword evidence="3 8" id="KW-0349">Heme</keyword>
<evidence type="ECO:0000256" key="1">
    <source>
        <dbReference type="ARBA" id="ARBA00001971"/>
    </source>
</evidence>
<evidence type="ECO:0000256" key="2">
    <source>
        <dbReference type="ARBA" id="ARBA00010617"/>
    </source>
</evidence>
<dbReference type="Proteomes" id="UP001280121">
    <property type="component" value="Unassembled WGS sequence"/>
</dbReference>
<dbReference type="GO" id="GO:0016705">
    <property type="term" value="F:oxidoreductase activity, acting on paired donors, with incorporation or reduction of molecular oxygen"/>
    <property type="evidence" value="ECO:0007669"/>
    <property type="project" value="InterPro"/>
</dbReference>
<evidence type="ECO:0000256" key="3">
    <source>
        <dbReference type="ARBA" id="ARBA00022617"/>
    </source>
</evidence>
<comment type="caution">
    <text evidence="10">The sequence shown here is derived from an EMBL/GenBank/DDBJ whole genome shotgun (WGS) entry which is preliminary data.</text>
</comment>
<name>A0AAD9TND4_9ROSI</name>
<evidence type="ECO:0008006" key="12">
    <source>
        <dbReference type="Google" id="ProtNLM"/>
    </source>
</evidence>
<comment type="similarity">
    <text evidence="2">Belongs to the cytochrome P450 family.</text>
</comment>
<evidence type="ECO:0000313" key="11">
    <source>
        <dbReference type="Proteomes" id="UP001280121"/>
    </source>
</evidence>
<evidence type="ECO:0000313" key="10">
    <source>
        <dbReference type="EMBL" id="KAK2638991.1"/>
    </source>
</evidence>
<evidence type="ECO:0000256" key="4">
    <source>
        <dbReference type="ARBA" id="ARBA00022723"/>
    </source>
</evidence>
<dbReference type="PANTHER" id="PTHR47955:SF19">
    <property type="entry name" value="CYTOCHROME P450 71A9-LIKE ISOFORM X1"/>
    <property type="match status" value="1"/>
</dbReference>
<dbReference type="Pfam" id="PF00067">
    <property type="entry name" value="p450"/>
    <property type="match status" value="2"/>
</dbReference>
<dbReference type="PROSITE" id="PS00086">
    <property type="entry name" value="CYTOCHROME_P450"/>
    <property type="match status" value="2"/>
</dbReference>
<dbReference type="GO" id="GO:0020037">
    <property type="term" value="F:heme binding"/>
    <property type="evidence" value="ECO:0007669"/>
    <property type="project" value="InterPro"/>
</dbReference>
<proteinExistence type="inferred from homology"/>
<sequence>MPDPSSSKANNTMSCEIYIMLLLLITATPYMFLFLMKRGQARRQVRPPGPKQLPLIGNLHQVGDSPHKSLPRLSNEYGPLMFLQLGWVPTIVISSADVAKDIFQNHDLVFSGRPELYTAKKLSYGGNNISFTTYNEYWRELRKIAIMELLCSKMVQSFYTVRNQEVDLMTKFIARSSSEPINLSSLTLVLANNIVCRAIFGKKFDNAAGFDELMRQVQGLLGKTSIADFFPCMEWLNKFNGRNASMDKYFGELDKIIDQEIQDHLHPERSKPENEDLIDVLLRIQKDSSAAICLTSEHIKAVPIDIFIAGTDTSSATLVWTMAELIRNPSVMRKAQDEIRQIVKGKEMVEEDQLPKLIYLKSVLKEALRLHPPAPLVPRETIQDCTVGGYKIPAKTRVIINIKSIGTDQKHWENPLEFLPERFLNSSIDFRGPNFEMVPFGVGRRGCPGMNFAIPLLELALANLLYRFDWKLPPGMTTADLDMEEALGNTTMSSEIFIMLVLISITPFLFLFFVKQGKKRAQSMSLPPGPKQLPLVGNLFHVGHSPHKSLPELANEYGPLMFLKLGWVPTVVISSADVIREIFKNHDLAFSGRPELYAVKKLNLGCDNISFAPYGEFWRETRKIAIKELLTAKCIQSLQGDRYEEVELMIEFIARSSGPINLRSLTLVLANNVVCRAIFGKKFNNSTSIDGFDDLMREVQNLLGKSSAMDFFPWMKWFNNFNGRNSSMDKYFSELHKILDEEIKEHLDLSRPTPKHQDLVNVLLRVQNDPNPVIPLSNQQIKAVLSDIFIAATDSSSATLVWTMTELIRNPSVMKKAQDEIRQVVNGKEKVEENDLSKLVYMKSVLKEALRLHPPAPLVPRETIEDSTVAGYKIPAKTRVLINVKSISIDPKYWKCPNEFRPERFLNSDIDFRGQHFELIPFGVGRRGCPGMNFAVSLFELALANLLYRFDWKLPPGMTSEDLDMEEAFGLSMHKKNPLCLVATLAIP</sequence>
<dbReference type="Gene3D" id="1.10.630.10">
    <property type="entry name" value="Cytochrome P450"/>
    <property type="match status" value="2"/>
</dbReference>
<keyword evidence="7" id="KW-0503">Monooxygenase</keyword>
<dbReference type="PRINTS" id="PR00385">
    <property type="entry name" value="P450"/>
</dbReference>
<feature type="transmembrane region" description="Helical" evidence="9">
    <location>
        <begin position="17"/>
        <end position="36"/>
    </location>
</feature>
<dbReference type="InterPro" id="IPR017972">
    <property type="entry name" value="Cyt_P450_CS"/>
</dbReference>